<reference evidence="4" key="1">
    <citation type="submission" date="2020-05" db="UniProtKB">
        <authorList>
            <consortium name="EnsemblMetazoa"/>
        </authorList>
    </citation>
    <scope>IDENTIFICATION</scope>
    <source>
        <strain evidence="4">TTRI</strain>
    </source>
</reference>
<evidence type="ECO:0000256" key="2">
    <source>
        <dbReference type="ARBA" id="ARBA00022741"/>
    </source>
</evidence>
<dbReference type="AlphaFoldDB" id="A0A1A9VCH6"/>
<dbReference type="GO" id="GO:0005524">
    <property type="term" value="F:ATP binding"/>
    <property type="evidence" value="ECO:0007669"/>
    <property type="project" value="UniProtKB-KW"/>
</dbReference>
<dbReference type="STRING" id="7395.A0A1A9VCH6"/>
<protein>
    <submittedName>
        <fullName evidence="4">Uncharacterized protein</fullName>
    </submittedName>
</protein>
<evidence type="ECO:0000256" key="1">
    <source>
        <dbReference type="ARBA" id="ARBA00007381"/>
    </source>
</evidence>
<dbReference type="InterPro" id="IPR013126">
    <property type="entry name" value="Hsp_70_fam"/>
</dbReference>
<proteinExistence type="inferred from homology"/>
<evidence type="ECO:0000256" key="3">
    <source>
        <dbReference type="ARBA" id="ARBA00022840"/>
    </source>
</evidence>
<sequence length="173" mass="19240">MDSDVIEVAAGIVDTNLNCEDFHHHVTDHFTELNAKTMSGKILSRGINSDEDVSYGEAAVLFNEQGINTTVWLDVNPFTLDIETMIDVMNKLIPPPPPPPPPAPPCILANEYHTLKEISCKFFIDPSSLEAVIKEASLAVYVRDINKANNHQKAVQSRREEALQSKKMKIIKS</sequence>
<accession>A0A1A9VCH6</accession>
<evidence type="ECO:0000313" key="5">
    <source>
        <dbReference type="Proteomes" id="UP000078200"/>
    </source>
</evidence>
<organism evidence="4 5">
    <name type="scientific">Glossina austeni</name>
    <name type="common">Savannah tsetse fly</name>
    <dbReference type="NCBI Taxonomy" id="7395"/>
    <lineage>
        <taxon>Eukaryota</taxon>
        <taxon>Metazoa</taxon>
        <taxon>Ecdysozoa</taxon>
        <taxon>Arthropoda</taxon>
        <taxon>Hexapoda</taxon>
        <taxon>Insecta</taxon>
        <taxon>Pterygota</taxon>
        <taxon>Neoptera</taxon>
        <taxon>Endopterygota</taxon>
        <taxon>Diptera</taxon>
        <taxon>Brachycera</taxon>
        <taxon>Muscomorpha</taxon>
        <taxon>Hippoboscoidea</taxon>
        <taxon>Glossinidae</taxon>
        <taxon>Glossina</taxon>
    </lineage>
</organism>
<dbReference type="Pfam" id="PF00012">
    <property type="entry name" value="HSP70"/>
    <property type="match status" value="1"/>
</dbReference>
<keyword evidence="5" id="KW-1185">Reference proteome</keyword>
<dbReference type="Proteomes" id="UP000078200">
    <property type="component" value="Unassembled WGS sequence"/>
</dbReference>
<dbReference type="VEuPathDB" id="VectorBase:GAUT032876"/>
<evidence type="ECO:0000313" key="4">
    <source>
        <dbReference type="EnsemblMetazoa" id="GAUT032876-PA"/>
    </source>
</evidence>
<name>A0A1A9VCH6_GLOAU</name>
<keyword evidence="2" id="KW-0547">Nucleotide-binding</keyword>
<dbReference type="GO" id="GO:0140662">
    <property type="term" value="F:ATP-dependent protein folding chaperone"/>
    <property type="evidence" value="ECO:0007669"/>
    <property type="project" value="InterPro"/>
</dbReference>
<dbReference type="EnsemblMetazoa" id="GAUT032876-RA">
    <property type="protein sequence ID" value="GAUT032876-PA"/>
    <property type="gene ID" value="GAUT032876"/>
</dbReference>
<keyword evidence="3" id="KW-0067">ATP-binding</keyword>
<comment type="similarity">
    <text evidence="1">Belongs to the heat shock protein 70 family.</text>
</comment>